<organism evidence="1 2">
    <name type="scientific">Psychroflexus gondwanensis ACAM 44</name>
    <dbReference type="NCBI Taxonomy" id="1189619"/>
    <lineage>
        <taxon>Bacteria</taxon>
        <taxon>Pseudomonadati</taxon>
        <taxon>Bacteroidota</taxon>
        <taxon>Flavobacteriia</taxon>
        <taxon>Flavobacteriales</taxon>
        <taxon>Flavobacteriaceae</taxon>
        <taxon>Psychroflexus</taxon>
    </lineage>
</organism>
<keyword evidence="2" id="KW-1185">Reference proteome</keyword>
<dbReference type="Proteomes" id="UP000012317">
    <property type="component" value="Unassembled WGS sequence"/>
</dbReference>
<dbReference type="RefSeq" id="WP_003445713.1">
    <property type="nucleotide sequence ID" value="NZ_APLF01000035.1"/>
</dbReference>
<dbReference type="STRING" id="1189619.pgond44_14783"/>
<protein>
    <submittedName>
        <fullName evidence="1">Uncharacterized protein</fullName>
    </submittedName>
</protein>
<evidence type="ECO:0000313" key="1">
    <source>
        <dbReference type="EMBL" id="EMY79860.1"/>
    </source>
</evidence>
<sequence length="186" mass="22160">MNEILQWNIKKEKLVDYKAESWTEDYFIASPNNEFGILVYNIEEWRMLAYGGIIGIYSNPENPNIELNSSRTWIWFQDDKTFDFLEKSDCIACRKPAYNSNNTKGDFPFLLINIKQRKFGFIEFDGTSIYYGLEEIEKNKAKIIEVYSKDLDNLNIEKRTNEIINLDKLKWFDLIDFGRALEKYRQ</sequence>
<gene>
    <name evidence="1" type="ORF">pgond44_14783</name>
</gene>
<comment type="caution">
    <text evidence="1">The sequence shown here is derived from an EMBL/GenBank/DDBJ whole genome shotgun (WGS) entry which is preliminary data.</text>
</comment>
<dbReference type="AlphaFoldDB" id="N1WLK0"/>
<dbReference type="EMBL" id="APLF01000035">
    <property type="protein sequence ID" value="EMY79860.1"/>
    <property type="molecule type" value="Genomic_DNA"/>
</dbReference>
<reference evidence="1 2" key="1">
    <citation type="journal article" date="2014" name="Genome Biol. Evol.">
        <title>Extensive gene acquisition in the extremely psychrophilic bacterial species Psychroflexus torquis and the link to sea-ice ecosystem specialism.</title>
        <authorList>
            <person name="Feng S."/>
            <person name="Powell S.M."/>
            <person name="Wilson R."/>
            <person name="Bowman J.P."/>
        </authorList>
    </citation>
    <scope>NUCLEOTIDE SEQUENCE [LARGE SCALE GENOMIC DNA]</scope>
    <source>
        <strain evidence="1 2">ACAM 44</strain>
    </source>
</reference>
<name>N1WLK0_9FLAO</name>
<proteinExistence type="predicted"/>
<evidence type="ECO:0000313" key="2">
    <source>
        <dbReference type="Proteomes" id="UP000012317"/>
    </source>
</evidence>
<accession>N1WLK0</accession>